<protein>
    <recommendedName>
        <fullName evidence="3">Plasmid encoded RepA protein</fullName>
    </recommendedName>
</protein>
<reference evidence="1 2" key="1">
    <citation type="submission" date="2015-03" db="EMBL/GenBank/DDBJ databases">
        <title>Genome Sequence of Kiloniella spongiae MEBiC09566, isolated from a marine sponge.</title>
        <authorList>
            <person name="Shao Z."/>
            <person name="Wang L."/>
            <person name="Li X."/>
        </authorList>
    </citation>
    <scope>NUCLEOTIDE SEQUENCE [LARGE SCALE GENOMIC DNA]</scope>
    <source>
        <strain evidence="1 2">MEBiC09566</strain>
    </source>
</reference>
<organism evidence="1 2">
    <name type="scientific">Kiloniella spongiae</name>
    <dbReference type="NCBI Taxonomy" id="1489064"/>
    <lineage>
        <taxon>Bacteria</taxon>
        <taxon>Pseudomonadati</taxon>
        <taxon>Pseudomonadota</taxon>
        <taxon>Alphaproteobacteria</taxon>
        <taxon>Rhodospirillales</taxon>
        <taxon>Kiloniellaceae</taxon>
        <taxon>Kiloniella</taxon>
    </lineage>
</organism>
<dbReference type="Pfam" id="PF04796">
    <property type="entry name" value="RepA_C"/>
    <property type="match status" value="1"/>
</dbReference>
<dbReference type="InterPro" id="IPR006881">
    <property type="entry name" value="RepA_C"/>
</dbReference>
<keyword evidence="2" id="KW-1185">Reference proteome</keyword>
<sequence>MTAFLKKVLSREPNGQDVSEFKYQLSALGTATIRMASNGRQSQGHIVSDFDLMWLSLARTRVLWPKEFVLSREFWATLQNQAIPIDLKAITAVSHSALAMDIYLWLTQRLHRLKKPYTVYWPLLWKQFGRGYARLRDFRRKFMITLSTVKLIYPNARVSESLDAKGKSRGIILKHSPPPIPYNTKLSTDVKSRFYGQMVALLHHFHGHLVAQTYITYI</sequence>
<comment type="caution">
    <text evidence="1">The sequence shown here is derived from an EMBL/GenBank/DDBJ whole genome shotgun (WGS) entry which is preliminary data.</text>
</comment>
<dbReference type="Proteomes" id="UP000035444">
    <property type="component" value="Unassembled WGS sequence"/>
</dbReference>
<evidence type="ECO:0008006" key="3">
    <source>
        <dbReference type="Google" id="ProtNLM"/>
    </source>
</evidence>
<name>A0A0H2MWD4_9PROT</name>
<evidence type="ECO:0000313" key="2">
    <source>
        <dbReference type="Proteomes" id="UP000035444"/>
    </source>
</evidence>
<evidence type="ECO:0000313" key="1">
    <source>
        <dbReference type="EMBL" id="KLN60995.1"/>
    </source>
</evidence>
<proteinExistence type="predicted"/>
<accession>A0A0H2MWD4</accession>
<gene>
    <name evidence="1" type="ORF">WH96_11260</name>
</gene>
<dbReference type="AlphaFoldDB" id="A0A0H2MWD4"/>
<dbReference type="EMBL" id="LAQL01000006">
    <property type="protein sequence ID" value="KLN60995.1"/>
    <property type="molecule type" value="Genomic_DNA"/>
</dbReference>
<dbReference type="STRING" id="1489064.WH96_11260"/>